<dbReference type="InterPro" id="IPR027417">
    <property type="entry name" value="P-loop_NTPase"/>
</dbReference>
<feature type="domain" description="NB-ARC" evidence="6">
    <location>
        <begin position="185"/>
        <end position="355"/>
    </location>
</feature>
<feature type="domain" description="Disease resistance N-terminal" evidence="7">
    <location>
        <begin position="9"/>
        <end position="83"/>
    </location>
</feature>
<dbReference type="GO" id="GO:0006952">
    <property type="term" value="P:defense response"/>
    <property type="evidence" value="ECO:0007669"/>
    <property type="project" value="UniProtKB-KW"/>
</dbReference>
<proteinExistence type="inferred from homology"/>
<dbReference type="PANTHER" id="PTHR33377">
    <property type="entry name" value="OS10G0134700 PROTEIN-RELATED"/>
    <property type="match status" value="1"/>
</dbReference>
<dbReference type="SUPFAM" id="SSF52540">
    <property type="entry name" value="P-loop containing nucleoside triphosphate hydrolases"/>
    <property type="match status" value="1"/>
</dbReference>
<accession>A0A0E0MLZ8</accession>
<dbReference type="Gramene" id="OPUNC12G09520.1">
    <property type="protein sequence ID" value="OPUNC12G09520.1"/>
    <property type="gene ID" value="OPUNC12G09520"/>
</dbReference>
<evidence type="ECO:0000256" key="2">
    <source>
        <dbReference type="ARBA" id="ARBA00022614"/>
    </source>
</evidence>
<dbReference type="Pfam" id="PF00931">
    <property type="entry name" value="NB-ARC"/>
    <property type="match status" value="1"/>
</dbReference>
<protein>
    <recommendedName>
        <fullName evidence="10">NB-ARC domain-containing protein</fullName>
    </recommendedName>
</protein>
<dbReference type="Proteomes" id="UP000026962">
    <property type="component" value="Chromosome 12"/>
</dbReference>
<sequence>MAEAIVSAVVGDVIGRVISLIVGNFNGDRSTEVKLRRICRMLIKIHSVVEEAKGRQITNHGTLEWLSELIDGSYQGRYLLDTIGCGEPELDVQSGEEVEVAPKPFSLSKFNPAKRLRVAAATVKNILSRHDIGVDGIDRVVESLQSICGDLKEFMMLLHGCHPIHRPLATNIFIEGQMFGRHVEKEMIINFLLHEDDLPTGKLGVLPILGDIGVGKTTLVQHACDDHRVRSHFTTILLFNFSHTYKMDMCEPKPVLRPKHVIGDVGNSDDPLHELEQNFFNKRFLIVFEDVDIHKKNMLEELLQSLNCGKQGSKIIVTTSNKHVTTIGTVQPIKLKFLPCPEYWFFFKAHAFAGTDVQENPRLVAAGKSIAAKLNGSFFGAKIIGAILKENPDPKFWCMVLERDIGGLSLLGDGLGYIADLVEILLPSSLSLKEVFISKNPLSSQLARLQDLCLPCPSSAPLAPHSSEPSLAKPTSYQRVLLCKAVLPFYSLYYTAKCAVDSENFVAAAAIESHSCSCASATAKASQQALGCRNKYGNNG</sequence>
<dbReference type="eggNOG" id="KOG4658">
    <property type="taxonomic scope" value="Eukaryota"/>
</dbReference>
<dbReference type="PANTHER" id="PTHR33377:SF101">
    <property type="entry name" value="NB-ARC DOMAIN CONTAINING PROTEIN, EXPRESSED"/>
    <property type="match status" value="1"/>
</dbReference>
<evidence type="ECO:0000313" key="9">
    <source>
        <dbReference type="Proteomes" id="UP000026962"/>
    </source>
</evidence>
<dbReference type="HOGENOM" id="CLU_001090_3_0_1"/>
<evidence type="ECO:0000256" key="3">
    <source>
        <dbReference type="ARBA" id="ARBA00022737"/>
    </source>
</evidence>
<reference evidence="8" key="2">
    <citation type="submission" date="2018-05" db="EMBL/GenBank/DDBJ databases">
        <title>OpunRS2 (Oryza punctata Reference Sequence Version 2).</title>
        <authorList>
            <person name="Zhang J."/>
            <person name="Kudrna D."/>
            <person name="Lee S."/>
            <person name="Talag J."/>
            <person name="Welchert J."/>
            <person name="Wing R.A."/>
        </authorList>
    </citation>
    <scope>NUCLEOTIDE SEQUENCE [LARGE SCALE GENOMIC DNA]</scope>
</reference>
<evidence type="ECO:0000259" key="7">
    <source>
        <dbReference type="Pfam" id="PF18052"/>
    </source>
</evidence>
<dbReference type="Pfam" id="PF18052">
    <property type="entry name" value="Rx_N"/>
    <property type="match status" value="1"/>
</dbReference>
<dbReference type="GO" id="GO:0043531">
    <property type="term" value="F:ADP binding"/>
    <property type="evidence" value="ECO:0007669"/>
    <property type="project" value="InterPro"/>
</dbReference>
<keyword evidence="9" id="KW-1185">Reference proteome</keyword>
<evidence type="ECO:0000256" key="4">
    <source>
        <dbReference type="ARBA" id="ARBA00022741"/>
    </source>
</evidence>
<evidence type="ECO:0008006" key="10">
    <source>
        <dbReference type="Google" id="ProtNLM"/>
    </source>
</evidence>
<keyword evidence="5" id="KW-0611">Plant defense</keyword>
<dbReference type="EnsemblPlants" id="OPUNC12G09520.1">
    <property type="protein sequence ID" value="OPUNC12G09520.1"/>
    <property type="gene ID" value="OPUNC12G09520"/>
</dbReference>
<comment type="similarity">
    <text evidence="1">Belongs to the disease resistance NB-LRR family.</text>
</comment>
<evidence type="ECO:0000313" key="8">
    <source>
        <dbReference type="EnsemblPlants" id="OPUNC12G09520.1"/>
    </source>
</evidence>
<reference evidence="8" key="1">
    <citation type="submission" date="2015-04" db="UniProtKB">
        <authorList>
            <consortium name="EnsemblPlants"/>
        </authorList>
    </citation>
    <scope>IDENTIFICATION</scope>
</reference>
<dbReference type="OMA" id="MCEPKPV"/>
<keyword evidence="3" id="KW-0677">Repeat</keyword>
<keyword evidence="2" id="KW-0433">Leucine-rich repeat</keyword>
<dbReference type="Gene3D" id="3.40.50.300">
    <property type="entry name" value="P-loop containing nucleotide triphosphate hydrolases"/>
    <property type="match status" value="1"/>
</dbReference>
<evidence type="ECO:0000256" key="1">
    <source>
        <dbReference type="ARBA" id="ARBA00008894"/>
    </source>
</evidence>
<evidence type="ECO:0000256" key="5">
    <source>
        <dbReference type="ARBA" id="ARBA00022821"/>
    </source>
</evidence>
<organism evidence="8">
    <name type="scientific">Oryza punctata</name>
    <name type="common">Red rice</name>
    <dbReference type="NCBI Taxonomy" id="4537"/>
    <lineage>
        <taxon>Eukaryota</taxon>
        <taxon>Viridiplantae</taxon>
        <taxon>Streptophyta</taxon>
        <taxon>Embryophyta</taxon>
        <taxon>Tracheophyta</taxon>
        <taxon>Spermatophyta</taxon>
        <taxon>Magnoliopsida</taxon>
        <taxon>Liliopsida</taxon>
        <taxon>Poales</taxon>
        <taxon>Poaceae</taxon>
        <taxon>BOP clade</taxon>
        <taxon>Oryzoideae</taxon>
        <taxon>Oryzeae</taxon>
        <taxon>Oryzinae</taxon>
        <taxon>Oryza</taxon>
    </lineage>
</organism>
<dbReference type="AlphaFoldDB" id="A0A0E0MLZ8"/>
<keyword evidence="4" id="KW-0547">Nucleotide-binding</keyword>
<dbReference type="InterPro" id="IPR041118">
    <property type="entry name" value="Rx_N"/>
</dbReference>
<evidence type="ECO:0000259" key="6">
    <source>
        <dbReference type="Pfam" id="PF00931"/>
    </source>
</evidence>
<name>A0A0E0MLZ8_ORYPU</name>
<dbReference type="InterPro" id="IPR002182">
    <property type="entry name" value="NB-ARC"/>
</dbReference>
<dbReference type="STRING" id="4537.A0A0E0MLZ8"/>